<gene>
    <name evidence="2" type="primary">AlNc14C86G5506</name>
    <name evidence="2" type="ORF">ALNC14_062490</name>
</gene>
<protein>
    <submittedName>
        <fullName evidence="2">AlNc14C86G5506 protein</fullName>
    </submittedName>
</protein>
<evidence type="ECO:0000313" key="2">
    <source>
        <dbReference type="EMBL" id="CCA20106.1"/>
    </source>
</evidence>
<dbReference type="AlphaFoldDB" id="F0WFX2"/>
<feature type="region of interest" description="Disordered" evidence="1">
    <location>
        <begin position="1"/>
        <end position="23"/>
    </location>
</feature>
<name>F0WFX2_9STRA</name>
<sequence>MSLDENSSDPHSKSTPPIRQPPVTEYILPNPSLVLLPDLYLFFICIGKTR</sequence>
<organism evidence="2">
    <name type="scientific">Albugo laibachii Nc14</name>
    <dbReference type="NCBI Taxonomy" id="890382"/>
    <lineage>
        <taxon>Eukaryota</taxon>
        <taxon>Sar</taxon>
        <taxon>Stramenopiles</taxon>
        <taxon>Oomycota</taxon>
        <taxon>Peronosporomycetes</taxon>
        <taxon>Albuginales</taxon>
        <taxon>Albuginaceae</taxon>
        <taxon>Albugo</taxon>
    </lineage>
</organism>
<reference evidence="2" key="1">
    <citation type="journal article" date="2011" name="PLoS Biol.">
        <title>Gene gain and loss during evolution of obligate parasitism in the white rust pathogen of Arabidopsis thaliana.</title>
        <authorList>
            <person name="Kemen E."/>
            <person name="Gardiner A."/>
            <person name="Schultz-Larsen T."/>
            <person name="Kemen A.C."/>
            <person name="Balmuth A.L."/>
            <person name="Robert-Seilaniantz A."/>
            <person name="Bailey K."/>
            <person name="Holub E."/>
            <person name="Studholme D.J."/>
            <person name="Maclean D."/>
            <person name="Jones J.D."/>
        </authorList>
    </citation>
    <scope>NUCLEOTIDE SEQUENCE</scope>
</reference>
<evidence type="ECO:0000256" key="1">
    <source>
        <dbReference type="SAM" id="MobiDB-lite"/>
    </source>
</evidence>
<dbReference type="HOGENOM" id="CLU_3128218_0_0_1"/>
<reference evidence="2" key="2">
    <citation type="submission" date="2011-02" db="EMBL/GenBank/DDBJ databases">
        <authorList>
            <person name="MacLean D."/>
        </authorList>
    </citation>
    <scope>NUCLEOTIDE SEQUENCE</scope>
</reference>
<proteinExistence type="predicted"/>
<accession>F0WFX2</accession>
<dbReference type="EMBL" id="FR824131">
    <property type="protein sequence ID" value="CCA20106.1"/>
    <property type="molecule type" value="Genomic_DNA"/>
</dbReference>